<dbReference type="PANTHER" id="PTHR44573">
    <property type="entry name" value="NADPH-DEPENDENT ALKENAL/ONE OXIDOREDUCTASE, CHLOROPLASTIC"/>
    <property type="match status" value="1"/>
</dbReference>
<comment type="similarity">
    <text evidence="1">Belongs to the zinc-containing alcohol dehydrogenase family. Quinone oxidoreductase subfamily.</text>
</comment>
<sequence length="423" mass="46705">MLNLRILILTLQLLAPLPVLLAKRLLKLTAPKTEVIITLKIRMLTLTIVRTRTMLVPMLEDLVFPEIVFFKVVQLCVQRLLIYPKRYPVHIKMQKAWFYEVHGPKEVLKLGDFPIPYPVQNQLLVQVRAAALNPIDFKLRCNPLVFTDFPVVPGCDMAGIVVGKGDHVSRFEVGDEVYGNIQNFNAKGEFKQLGTLAQFIVVEENLVASKPNNLSFEEAASLPVAVQTAVEGFKTAGFKEGQTIFIVGGAGGVGTLAVQLAKQLYRASLVAATTSTAKVEFLKTLGADEVVDYTKTRYEEVKKKYDLVYDTIGESKNSYVVAKDGAPVIDITWPPSNPRAVHSSLTVSGEILETLRPCLESGKLTAVIDPAGPFHFCDVIKAFEYLETGRARGKVVISPFSAPYLTSEFCNSKLVPQRSFIGC</sequence>
<dbReference type="Pfam" id="PF08240">
    <property type="entry name" value="ADH_N"/>
    <property type="match status" value="1"/>
</dbReference>
<dbReference type="InterPro" id="IPR013154">
    <property type="entry name" value="ADH-like_N"/>
</dbReference>
<protein>
    <submittedName>
        <fullName evidence="5">2-methylene-furan-3-one reductase-like</fullName>
    </submittedName>
</protein>
<dbReference type="InterPro" id="IPR011032">
    <property type="entry name" value="GroES-like_sf"/>
</dbReference>
<reference evidence="5 6" key="1">
    <citation type="submission" date="2019-12" db="EMBL/GenBank/DDBJ databases">
        <authorList>
            <person name="Alioto T."/>
            <person name="Alioto T."/>
            <person name="Gomez Garrido J."/>
        </authorList>
    </citation>
    <scope>NUCLEOTIDE SEQUENCE [LARGE SCALE GENOMIC DNA]</scope>
</reference>
<evidence type="ECO:0000256" key="3">
    <source>
        <dbReference type="SAM" id="SignalP"/>
    </source>
</evidence>
<organism evidence="5 6">
    <name type="scientific">Olea europaea subsp. europaea</name>
    <dbReference type="NCBI Taxonomy" id="158383"/>
    <lineage>
        <taxon>Eukaryota</taxon>
        <taxon>Viridiplantae</taxon>
        <taxon>Streptophyta</taxon>
        <taxon>Embryophyta</taxon>
        <taxon>Tracheophyta</taxon>
        <taxon>Spermatophyta</taxon>
        <taxon>Magnoliopsida</taxon>
        <taxon>eudicotyledons</taxon>
        <taxon>Gunneridae</taxon>
        <taxon>Pentapetalae</taxon>
        <taxon>asterids</taxon>
        <taxon>lamiids</taxon>
        <taxon>Lamiales</taxon>
        <taxon>Oleaceae</taxon>
        <taxon>Oleeae</taxon>
        <taxon>Olea</taxon>
    </lineage>
</organism>
<comment type="caution">
    <text evidence="5">The sequence shown here is derived from an EMBL/GenBank/DDBJ whole genome shotgun (WGS) entry which is preliminary data.</text>
</comment>
<name>A0A8S0VP52_OLEEU</name>
<evidence type="ECO:0000256" key="1">
    <source>
        <dbReference type="ARBA" id="ARBA00010371"/>
    </source>
</evidence>
<keyword evidence="6" id="KW-1185">Reference proteome</keyword>
<gene>
    <name evidence="5" type="ORF">OLEA9_A113494</name>
</gene>
<dbReference type="CDD" id="cd05289">
    <property type="entry name" value="MDR_like_2"/>
    <property type="match status" value="1"/>
</dbReference>
<dbReference type="EMBL" id="CACTIH010009580">
    <property type="protein sequence ID" value="CAA3032416.1"/>
    <property type="molecule type" value="Genomic_DNA"/>
</dbReference>
<feature type="chain" id="PRO_5035757295" evidence="3">
    <location>
        <begin position="23"/>
        <end position="423"/>
    </location>
</feature>
<dbReference type="PANTHER" id="PTHR44573:SF4">
    <property type="entry name" value="2-METHYLENE-FURAN-3-ONE REDUCTASE-LIKE"/>
    <property type="match status" value="1"/>
</dbReference>
<dbReference type="InterPro" id="IPR036291">
    <property type="entry name" value="NAD(P)-bd_dom_sf"/>
</dbReference>
<dbReference type="SUPFAM" id="SSF51735">
    <property type="entry name" value="NAD(P)-binding Rossmann-fold domains"/>
    <property type="match status" value="1"/>
</dbReference>
<feature type="signal peptide" evidence="3">
    <location>
        <begin position="1"/>
        <end position="22"/>
    </location>
</feature>
<dbReference type="Gene3D" id="3.90.180.10">
    <property type="entry name" value="Medium-chain alcohol dehydrogenases, catalytic domain"/>
    <property type="match status" value="1"/>
</dbReference>
<dbReference type="AlphaFoldDB" id="A0A8S0VP52"/>
<feature type="domain" description="Enoyl reductase (ER)" evidence="4">
    <location>
        <begin position="103"/>
        <end position="397"/>
    </location>
</feature>
<dbReference type="Gramene" id="OE9A113494T1">
    <property type="protein sequence ID" value="OE9A113494C1"/>
    <property type="gene ID" value="OE9A113494"/>
</dbReference>
<keyword evidence="3" id="KW-0732">Signal</keyword>
<evidence type="ECO:0000259" key="4">
    <source>
        <dbReference type="SMART" id="SM00829"/>
    </source>
</evidence>
<evidence type="ECO:0000313" key="6">
    <source>
        <dbReference type="Proteomes" id="UP000594638"/>
    </source>
</evidence>
<accession>A0A8S0VP52</accession>
<evidence type="ECO:0000313" key="5">
    <source>
        <dbReference type="EMBL" id="CAA3032416.1"/>
    </source>
</evidence>
<dbReference type="OrthoDB" id="9992527at2759"/>
<dbReference type="Pfam" id="PF13602">
    <property type="entry name" value="ADH_zinc_N_2"/>
    <property type="match status" value="1"/>
</dbReference>
<proteinExistence type="inferred from homology"/>
<dbReference type="InterPro" id="IPR044626">
    <property type="entry name" value="AOR-like"/>
</dbReference>
<keyword evidence="2" id="KW-0560">Oxidoreductase</keyword>
<dbReference type="Gene3D" id="3.40.50.720">
    <property type="entry name" value="NAD(P)-binding Rossmann-like Domain"/>
    <property type="match status" value="1"/>
</dbReference>
<evidence type="ECO:0000256" key="2">
    <source>
        <dbReference type="ARBA" id="ARBA00023002"/>
    </source>
</evidence>
<dbReference type="GO" id="GO:0016628">
    <property type="term" value="F:oxidoreductase activity, acting on the CH-CH group of donors, NAD or NADP as acceptor"/>
    <property type="evidence" value="ECO:0007669"/>
    <property type="project" value="InterPro"/>
</dbReference>
<dbReference type="SMART" id="SM00829">
    <property type="entry name" value="PKS_ER"/>
    <property type="match status" value="1"/>
</dbReference>
<dbReference type="Proteomes" id="UP000594638">
    <property type="component" value="Unassembled WGS sequence"/>
</dbReference>
<dbReference type="InterPro" id="IPR020843">
    <property type="entry name" value="ER"/>
</dbReference>
<dbReference type="SUPFAM" id="SSF50129">
    <property type="entry name" value="GroES-like"/>
    <property type="match status" value="1"/>
</dbReference>